<evidence type="ECO:0000256" key="3">
    <source>
        <dbReference type="ARBA" id="ARBA00022722"/>
    </source>
</evidence>
<comment type="catalytic activity">
    <reaction evidence="13">
        <text>DNA(n) + a 2'-deoxyribonucleoside 5'-triphosphate = DNA(n+1) + diphosphate</text>
        <dbReference type="Rhea" id="RHEA:22508"/>
        <dbReference type="Rhea" id="RHEA-COMP:17339"/>
        <dbReference type="Rhea" id="RHEA-COMP:17340"/>
        <dbReference type="ChEBI" id="CHEBI:33019"/>
        <dbReference type="ChEBI" id="CHEBI:61560"/>
        <dbReference type="ChEBI" id="CHEBI:173112"/>
        <dbReference type="EC" id="2.7.7.49"/>
    </reaction>
</comment>
<keyword evidence="5" id="KW-0255">Endonuclease</keyword>
<evidence type="ECO:0000256" key="5">
    <source>
        <dbReference type="ARBA" id="ARBA00022759"/>
    </source>
</evidence>
<evidence type="ECO:0000256" key="1">
    <source>
        <dbReference type="ARBA" id="ARBA00022578"/>
    </source>
</evidence>
<comment type="caution">
    <text evidence="16">The sequence shown here is derived from an EMBL/GenBank/DDBJ whole genome shotgun (WGS) entry which is preliminary data.</text>
</comment>
<dbReference type="PROSITE" id="PS50994">
    <property type="entry name" value="INTEGRASE"/>
    <property type="match status" value="1"/>
</dbReference>
<dbReference type="PANTHER" id="PTHR42648">
    <property type="entry name" value="TRANSPOSASE, PUTATIVE-RELATED"/>
    <property type="match status" value="1"/>
</dbReference>
<dbReference type="SUPFAM" id="SSF53098">
    <property type="entry name" value="Ribonuclease H-like"/>
    <property type="match status" value="1"/>
</dbReference>
<dbReference type="GO" id="GO:0032196">
    <property type="term" value="P:transposition"/>
    <property type="evidence" value="ECO:0007669"/>
    <property type="project" value="UniProtKB-KW"/>
</dbReference>
<dbReference type="GO" id="GO:0016787">
    <property type="term" value="F:hydrolase activity"/>
    <property type="evidence" value="ECO:0007669"/>
    <property type="project" value="UniProtKB-KW"/>
</dbReference>
<evidence type="ECO:0000313" key="16">
    <source>
        <dbReference type="EMBL" id="MBW0535256.1"/>
    </source>
</evidence>
<dbReference type="OrthoDB" id="3243429at2759"/>
<keyword evidence="6" id="KW-0378">Hydrolase</keyword>
<evidence type="ECO:0000256" key="4">
    <source>
        <dbReference type="ARBA" id="ARBA00022723"/>
    </source>
</evidence>
<keyword evidence="3" id="KW-0540">Nuclease</keyword>
<evidence type="ECO:0000256" key="2">
    <source>
        <dbReference type="ARBA" id="ARBA00022695"/>
    </source>
</evidence>
<keyword evidence="7" id="KW-0460">Magnesium</keyword>
<feature type="domain" description="Integrase catalytic" evidence="15">
    <location>
        <begin position="1"/>
        <end position="108"/>
    </location>
</feature>
<evidence type="ECO:0000256" key="8">
    <source>
        <dbReference type="ARBA" id="ARBA00022884"/>
    </source>
</evidence>
<keyword evidence="10" id="KW-0695">RNA-directed DNA polymerase</keyword>
<comment type="catalytic activity">
    <reaction evidence="14">
        <text>DNA(n) + a 2'-deoxyribonucleoside 5'-triphosphate = DNA(n+1) + diphosphate</text>
        <dbReference type="Rhea" id="RHEA:22508"/>
        <dbReference type="Rhea" id="RHEA-COMP:17339"/>
        <dbReference type="Rhea" id="RHEA-COMP:17340"/>
        <dbReference type="ChEBI" id="CHEBI:33019"/>
        <dbReference type="ChEBI" id="CHEBI:61560"/>
        <dbReference type="ChEBI" id="CHEBI:173112"/>
        <dbReference type="EC" id="2.7.7.7"/>
    </reaction>
</comment>
<protein>
    <recommendedName>
        <fullName evidence="15">Integrase catalytic domain-containing protein</fullName>
    </recommendedName>
</protein>
<organism evidence="16 17">
    <name type="scientific">Austropuccinia psidii MF-1</name>
    <dbReference type="NCBI Taxonomy" id="1389203"/>
    <lineage>
        <taxon>Eukaryota</taxon>
        <taxon>Fungi</taxon>
        <taxon>Dikarya</taxon>
        <taxon>Basidiomycota</taxon>
        <taxon>Pucciniomycotina</taxon>
        <taxon>Pucciniomycetes</taxon>
        <taxon>Pucciniales</taxon>
        <taxon>Sphaerophragmiaceae</taxon>
        <taxon>Austropuccinia</taxon>
    </lineage>
</organism>
<name>A0A9Q3I9R0_9BASI</name>
<evidence type="ECO:0000256" key="9">
    <source>
        <dbReference type="ARBA" id="ARBA00022908"/>
    </source>
</evidence>
<dbReference type="Gene3D" id="3.30.420.10">
    <property type="entry name" value="Ribonuclease H-like superfamily/Ribonuclease H"/>
    <property type="match status" value="1"/>
</dbReference>
<dbReference type="PANTHER" id="PTHR42648:SF11">
    <property type="entry name" value="TRANSPOSON TY4-P GAG-POL POLYPROTEIN"/>
    <property type="match status" value="1"/>
</dbReference>
<dbReference type="InterPro" id="IPR012337">
    <property type="entry name" value="RNaseH-like_sf"/>
</dbReference>
<evidence type="ECO:0000256" key="7">
    <source>
        <dbReference type="ARBA" id="ARBA00022842"/>
    </source>
</evidence>
<keyword evidence="8" id="KW-0694">RNA-binding</keyword>
<keyword evidence="17" id="KW-1185">Reference proteome</keyword>
<dbReference type="GO" id="GO:0003887">
    <property type="term" value="F:DNA-directed DNA polymerase activity"/>
    <property type="evidence" value="ECO:0007669"/>
    <property type="project" value="UniProtKB-KW"/>
</dbReference>
<evidence type="ECO:0000256" key="13">
    <source>
        <dbReference type="ARBA" id="ARBA00048173"/>
    </source>
</evidence>
<keyword evidence="1" id="KW-0815">Transposition</keyword>
<evidence type="ECO:0000259" key="15">
    <source>
        <dbReference type="PROSITE" id="PS50994"/>
    </source>
</evidence>
<keyword evidence="4" id="KW-0479">Metal-binding</keyword>
<dbReference type="Pfam" id="PF25597">
    <property type="entry name" value="SH3_retrovirus"/>
    <property type="match status" value="1"/>
</dbReference>
<keyword evidence="11" id="KW-0239">DNA-directed DNA polymerase</keyword>
<evidence type="ECO:0000256" key="14">
    <source>
        <dbReference type="ARBA" id="ARBA00049244"/>
    </source>
</evidence>
<keyword evidence="2" id="KW-0548">Nucleotidyltransferase</keyword>
<gene>
    <name evidence="16" type="ORF">O181_074971</name>
</gene>
<evidence type="ECO:0000256" key="11">
    <source>
        <dbReference type="ARBA" id="ARBA00022932"/>
    </source>
</evidence>
<evidence type="ECO:0000256" key="12">
    <source>
        <dbReference type="ARBA" id="ARBA00023172"/>
    </source>
</evidence>
<dbReference type="GO" id="GO:0015074">
    <property type="term" value="P:DNA integration"/>
    <property type="evidence" value="ECO:0007669"/>
    <property type="project" value="UniProtKB-KW"/>
</dbReference>
<dbReference type="GO" id="GO:0003964">
    <property type="term" value="F:RNA-directed DNA polymerase activity"/>
    <property type="evidence" value="ECO:0007669"/>
    <property type="project" value="UniProtKB-KW"/>
</dbReference>
<dbReference type="InterPro" id="IPR057670">
    <property type="entry name" value="SH3_retrovirus"/>
</dbReference>
<sequence>MIETAHGRKIMKIFSERGGEFVNSEFKQLSNESGFIHVTLPMYTLQLNGFAERTNRAILEKALCLLLGANLPNQYWEEEVNHATLLINIIPTPSINNHSPLYHWTDNSPRIKHIHTFGCKVVFAIPREKRPWKLVPTGEVSILLGFDYESPAYRIMKFTENNVFSNWNVIFFEVDFPSPNNIPMAKQGDLLFSDVER</sequence>
<dbReference type="InterPro" id="IPR001584">
    <property type="entry name" value="Integrase_cat-core"/>
</dbReference>
<dbReference type="GO" id="GO:0006310">
    <property type="term" value="P:DNA recombination"/>
    <property type="evidence" value="ECO:0007669"/>
    <property type="project" value="UniProtKB-KW"/>
</dbReference>
<evidence type="ECO:0000256" key="10">
    <source>
        <dbReference type="ARBA" id="ARBA00022918"/>
    </source>
</evidence>
<dbReference type="GO" id="GO:0004519">
    <property type="term" value="F:endonuclease activity"/>
    <property type="evidence" value="ECO:0007669"/>
    <property type="project" value="UniProtKB-KW"/>
</dbReference>
<dbReference type="Proteomes" id="UP000765509">
    <property type="component" value="Unassembled WGS sequence"/>
</dbReference>
<dbReference type="InterPro" id="IPR036397">
    <property type="entry name" value="RNaseH_sf"/>
</dbReference>
<dbReference type="GO" id="GO:0046872">
    <property type="term" value="F:metal ion binding"/>
    <property type="evidence" value="ECO:0007669"/>
    <property type="project" value="UniProtKB-KW"/>
</dbReference>
<accession>A0A9Q3I9R0</accession>
<proteinExistence type="predicted"/>
<dbReference type="AlphaFoldDB" id="A0A9Q3I9R0"/>
<dbReference type="InterPro" id="IPR039537">
    <property type="entry name" value="Retrotran_Ty1/copia-like"/>
</dbReference>
<keyword evidence="11" id="KW-0808">Transferase</keyword>
<evidence type="ECO:0000313" key="17">
    <source>
        <dbReference type="Proteomes" id="UP000765509"/>
    </source>
</evidence>
<keyword evidence="12" id="KW-0233">DNA recombination</keyword>
<keyword evidence="9" id="KW-0229">DNA integration</keyword>
<evidence type="ECO:0000256" key="6">
    <source>
        <dbReference type="ARBA" id="ARBA00022801"/>
    </source>
</evidence>
<dbReference type="EMBL" id="AVOT02040090">
    <property type="protein sequence ID" value="MBW0535256.1"/>
    <property type="molecule type" value="Genomic_DNA"/>
</dbReference>
<dbReference type="GO" id="GO:0003723">
    <property type="term" value="F:RNA binding"/>
    <property type="evidence" value="ECO:0007669"/>
    <property type="project" value="UniProtKB-KW"/>
</dbReference>
<dbReference type="GO" id="GO:0005634">
    <property type="term" value="C:nucleus"/>
    <property type="evidence" value="ECO:0007669"/>
    <property type="project" value="UniProtKB-ARBA"/>
</dbReference>
<reference evidence="16" key="1">
    <citation type="submission" date="2021-03" db="EMBL/GenBank/DDBJ databases">
        <title>Draft genome sequence of rust myrtle Austropuccinia psidii MF-1, a brazilian biotype.</title>
        <authorList>
            <person name="Quecine M.C."/>
            <person name="Pachon D.M.R."/>
            <person name="Bonatelli M.L."/>
            <person name="Correr F.H."/>
            <person name="Franceschini L.M."/>
            <person name="Leite T.F."/>
            <person name="Margarido G.R.A."/>
            <person name="Almeida C.A."/>
            <person name="Ferrarezi J.A."/>
            <person name="Labate C.A."/>
        </authorList>
    </citation>
    <scope>NUCLEOTIDE SEQUENCE</scope>
    <source>
        <strain evidence="16">MF-1</strain>
    </source>
</reference>